<dbReference type="PANTHER" id="PTHR44375:SF19">
    <property type="entry name" value="3-OXOACYL-[ACYL-CARRIER-PROTEIN] REDUCTASE"/>
    <property type="match status" value="1"/>
</dbReference>
<reference evidence="1" key="1">
    <citation type="submission" date="2023-03" db="EMBL/GenBank/DDBJ databases">
        <title>Chromosome-scale reference genome and RAD-based genetic map of yellow starthistle (Centaurea solstitialis) reveal putative structural variation and QTLs associated with invader traits.</title>
        <authorList>
            <person name="Reatini B."/>
            <person name="Cang F.A."/>
            <person name="Jiang Q."/>
            <person name="Mckibben M.T.W."/>
            <person name="Barker M.S."/>
            <person name="Rieseberg L.H."/>
            <person name="Dlugosch K.M."/>
        </authorList>
    </citation>
    <scope>NUCLEOTIDE SEQUENCE</scope>
    <source>
        <strain evidence="1">CAN-66</strain>
        <tissue evidence="1">Leaf</tissue>
    </source>
</reference>
<gene>
    <name evidence="1" type="ORF">OSB04_012520</name>
</gene>
<keyword evidence="2" id="KW-1185">Reference proteome</keyword>
<dbReference type="Proteomes" id="UP001172457">
    <property type="component" value="Chromosome 3"/>
</dbReference>
<protein>
    <submittedName>
        <fullName evidence="1">Uncharacterized protein</fullName>
    </submittedName>
</protein>
<evidence type="ECO:0000313" key="1">
    <source>
        <dbReference type="EMBL" id="KAJ9557906.1"/>
    </source>
</evidence>
<accession>A0AA38TM57</accession>
<sequence length="152" mass="17498">MTLEMELKAQIKLEPNTNYWLPDRAEYQISMSFGYPGMRRSSEKYFHSSKTPDWTEHPSGTTYHNDTNDFLSLKFKYTSSNQNYSWTSVVDKGWFNNVIVRTLPLKTLCTINPTMTSFVLYLIHDSSVYVTGSFFIIDSSTILASTPVFSSL</sequence>
<dbReference type="EMBL" id="JARYMX010000003">
    <property type="protein sequence ID" value="KAJ9557906.1"/>
    <property type="molecule type" value="Genomic_DNA"/>
</dbReference>
<dbReference type="AlphaFoldDB" id="A0AA38TM57"/>
<organism evidence="1 2">
    <name type="scientific">Centaurea solstitialis</name>
    <name type="common">yellow star-thistle</name>
    <dbReference type="NCBI Taxonomy" id="347529"/>
    <lineage>
        <taxon>Eukaryota</taxon>
        <taxon>Viridiplantae</taxon>
        <taxon>Streptophyta</taxon>
        <taxon>Embryophyta</taxon>
        <taxon>Tracheophyta</taxon>
        <taxon>Spermatophyta</taxon>
        <taxon>Magnoliopsida</taxon>
        <taxon>eudicotyledons</taxon>
        <taxon>Gunneridae</taxon>
        <taxon>Pentapetalae</taxon>
        <taxon>asterids</taxon>
        <taxon>campanulids</taxon>
        <taxon>Asterales</taxon>
        <taxon>Asteraceae</taxon>
        <taxon>Carduoideae</taxon>
        <taxon>Cardueae</taxon>
        <taxon>Centaureinae</taxon>
        <taxon>Centaurea</taxon>
    </lineage>
</organism>
<dbReference type="PANTHER" id="PTHR44375">
    <property type="entry name" value="BETA-KETOACYL-ACP REDUCTASE-LIKE PROTEIN-RELATED"/>
    <property type="match status" value="1"/>
</dbReference>
<name>A0AA38TM57_9ASTR</name>
<comment type="caution">
    <text evidence="1">The sequence shown here is derived from an EMBL/GenBank/DDBJ whole genome shotgun (WGS) entry which is preliminary data.</text>
</comment>
<proteinExistence type="predicted"/>
<evidence type="ECO:0000313" key="2">
    <source>
        <dbReference type="Proteomes" id="UP001172457"/>
    </source>
</evidence>